<dbReference type="RefSeq" id="XP_009177036.1">
    <property type="nucleotide sequence ID" value="XM_009178772.1"/>
</dbReference>
<keyword evidence="5" id="KW-1185">Reference proteome</keyword>
<dbReference type="SUPFAM" id="SSF50630">
    <property type="entry name" value="Acid proteases"/>
    <property type="match status" value="1"/>
</dbReference>
<dbReference type="PROSITE" id="PS00141">
    <property type="entry name" value="ASP_PROTEASE"/>
    <property type="match status" value="1"/>
</dbReference>
<dbReference type="KEGG" id="ovi:T265_15616"/>
<dbReference type="CTD" id="20329781"/>
<feature type="non-terminal residue" evidence="4">
    <location>
        <position position="1"/>
    </location>
</feature>
<proteinExistence type="inferred from homology"/>
<keyword evidence="2" id="KW-0064">Aspartyl protease</keyword>
<evidence type="ECO:0000259" key="3">
    <source>
        <dbReference type="PROSITE" id="PS51767"/>
    </source>
</evidence>
<feature type="non-terminal residue" evidence="4">
    <location>
        <position position="267"/>
    </location>
</feature>
<gene>
    <name evidence="4" type="ORF">T265_15616</name>
</gene>
<dbReference type="InterPro" id="IPR034164">
    <property type="entry name" value="Pepsin-like_dom"/>
</dbReference>
<feature type="domain" description="Peptidase A1" evidence="3">
    <location>
        <begin position="1"/>
        <end position="267"/>
    </location>
</feature>
<protein>
    <recommendedName>
        <fullName evidence="3">Peptidase A1 domain-containing protein</fullName>
    </recommendedName>
</protein>
<organism evidence="4 5">
    <name type="scientific">Opisthorchis viverrini</name>
    <name type="common">Southeast Asian liver fluke</name>
    <dbReference type="NCBI Taxonomy" id="6198"/>
    <lineage>
        <taxon>Eukaryota</taxon>
        <taxon>Metazoa</taxon>
        <taxon>Spiralia</taxon>
        <taxon>Lophotrochozoa</taxon>
        <taxon>Platyhelminthes</taxon>
        <taxon>Trematoda</taxon>
        <taxon>Digenea</taxon>
        <taxon>Opisthorchiida</taxon>
        <taxon>Opisthorchiata</taxon>
        <taxon>Opisthorchiidae</taxon>
        <taxon>Opisthorchis</taxon>
    </lineage>
</organism>
<evidence type="ECO:0000256" key="1">
    <source>
        <dbReference type="ARBA" id="ARBA00007447"/>
    </source>
</evidence>
<dbReference type="PROSITE" id="PS51767">
    <property type="entry name" value="PEPTIDASE_A1"/>
    <property type="match status" value="1"/>
</dbReference>
<dbReference type="PANTHER" id="PTHR47966">
    <property type="entry name" value="BETA-SITE APP-CLEAVING ENZYME, ISOFORM A-RELATED"/>
    <property type="match status" value="1"/>
</dbReference>
<dbReference type="OrthoDB" id="771136at2759"/>
<dbReference type="GeneID" id="20329781"/>
<dbReference type="AlphaFoldDB" id="A0A074ZVN5"/>
<accession>A0A074ZVN5</accession>
<dbReference type="InterPro" id="IPR001461">
    <property type="entry name" value="Aspartic_peptidase_A1"/>
</dbReference>
<dbReference type="InterPro" id="IPR033121">
    <property type="entry name" value="PEPTIDASE_A1"/>
</dbReference>
<evidence type="ECO:0000313" key="5">
    <source>
        <dbReference type="Proteomes" id="UP000054324"/>
    </source>
</evidence>
<dbReference type="STRING" id="6198.A0A074ZVN5"/>
<sequence length="267" mass="30015">YYGIVGIGTPPQYFKLQFDTGSPVIWVCNVHWVKGLSMIQNMYNPSESRTHAIKNNWYSNRYGNYIVSGYVASDVTKVHSGSFRTNFAVVDSHDGHSEQLKVTDGLFGLAAGHVTPEFQSTALDDMCSQGLITRRMFSFVFKRNQTLFQCVSFTELMGLLYLENIQGIKFLGEFTTFPWSLLHHLSKTGSSGSKDGTVLIENFSALLDTGSARSYLPPPFVNRLFSGNWAITNEGGDISCDAMQEMPKLIVNFHRLHLSWHANQYII</sequence>
<dbReference type="GO" id="GO:0006508">
    <property type="term" value="P:proteolysis"/>
    <property type="evidence" value="ECO:0007669"/>
    <property type="project" value="UniProtKB-KW"/>
</dbReference>
<comment type="similarity">
    <text evidence="1 2">Belongs to the peptidase A1 family.</text>
</comment>
<keyword evidence="2" id="KW-0378">Hydrolase</keyword>
<dbReference type="CDD" id="cd05471">
    <property type="entry name" value="pepsin_like"/>
    <property type="match status" value="1"/>
</dbReference>
<dbReference type="InterPro" id="IPR001969">
    <property type="entry name" value="Aspartic_peptidase_AS"/>
</dbReference>
<name>A0A074ZVN5_OPIVI</name>
<evidence type="ECO:0000313" key="4">
    <source>
        <dbReference type="EMBL" id="KER19219.1"/>
    </source>
</evidence>
<keyword evidence="2" id="KW-0645">Protease</keyword>
<dbReference type="PANTHER" id="PTHR47966:SF51">
    <property type="entry name" value="BETA-SITE APP-CLEAVING ENZYME, ISOFORM A-RELATED"/>
    <property type="match status" value="1"/>
</dbReference>
<dbReference type="Proteomes" id="UP000054324">
    <property type="component" value="Unassembled WGS sequence"/>
</dbReference>
<dbReference type="GO" id="GO:0004190">
    <property type="term" value="F:aspartic-type endopeptidase activity"/>
    <property type="evidence" value="ECO:0007669"/>
    <property type="project" value="UniProtKB-KW"/>
</dbReference>
<dbReference type="Pfam" id="PF00026">
    <property type="entry name" value="Asp"/>
    <property type="match status" value="1"/>
</dbReference>
<evidence type="ECO:0000256" key="2">
    <source>
        <dbReference type="RuleBase" id="RU000454"/>
    </source>
</evidence>
<dbReference type="InterPro" id="IPR021109">
    <property type="entry name" value="Peptidase_aspartic_dom_sf"/>
</dbReference>
<dbReference type="Gene3D" id="2.40.70.10">
    <property type="entry name" value="Acid Proteases"/>
    <property type="match status" value="2"/>
</dbReference>
<dbReference type="PRINTS" id="PR00792">
    <property type="entry name" value="PEPSIN"/>
</dbReference>
<dbReference type="EMBL" id="KL597286">
    <property type="protein sequence ID" value="KER19219.1"/>
    <property type="molecule type" value="Genomic_DNA"/>
</dbReference>
<reference evidence="4 5" key="1">
    <citation type="submission" date="2013-11" db="EMBL/GenBank/DDBJ databases">
        <title>Opisthorchis viverrini - life in the bile duct.</title>
        <authorList>
            <person name="Young N.D."/>
            <person name="Nagarajan N."/>
            <person name="Lin S.J."/>
            <person name="Korhonen P.K."/>
            <person name="Jex A.R."/>
            <person name="Hall R.S."/>
            <person name="Safavi-Hemami H."/>
            <person name="Kaewkong W."/>
            <person name="Bertrand D."/>
            <person name="Gao S."/>
            <person name="Seet Q."/>
            <person name="Wongkham S."/>
            <person name="Teh B.T."/>
            <person name="Wongkham C."/>
            <person name="Intapan P.M."/>
            <person name="Maleewong W."/>
            <person name="Yang X."/>
            <person name="Hu M."/>
            <person name="Wang Z."/>
            <person name="Hofmann A."/>
            <person name="Sternberg P.W."/>
            <person name="Tan P."/>
            <person name="Wang J."/>
            <person name="Gasser R.B."/>
        </authorList>
    </citation>
    <scope>NUCLEOTIDE SEQUENCE [LARGE SCALE GENOMIC DNA]</scope>
</reference>